<dbReference type="InterPro" id="IPR000408">
    <property type="entry name" value="Reg_chr_condens"/>
</dbReference>
<protein>
    <recommendedName>
        <fullName evidence="3">RCC1-like domain-containing protein</fullName>
    </recommendedName>
</protein>
<dbReference type="PANTHER" id="PTHR45982:SF1">
    <property type="entry name" value="REGULATOR OF CHROMOSOME CONDENSATION"/>
    <property type="match status" value="1"/>
</dbReference>
<dbReference type="Pfam" id="PF25390">
    <property type="entry name" value="WD40_RLD"/>
    <property type="match status" value="1"/>
</dbReference>
<dbReference type="InterPro" id="IPR009091">
    <property type="entry name" value="RCC1/BLIP-II"/>
</dbReference>
<evidence type="ECO:0000256" key="1">
    <source>
        <dbReference type="ARBA" id="ARBA00022658"/>
    </source>
</evidence>
<dbReference type="InterPro" id="IPR058923">
    <property type="entry name" value="RCC1-like_dom"/>
</dbReference>
<evidence type="ECO:0000259" key="3">
    <source>
        <dbReference type="Pfam" id="PF25390"/>
    </source>
</evidence>
<proteinExistence type="predicted"/>
<dbReference type="SUPFAM" id="SSF50985">
    <property type="entry name" value="RCC1/BLIP-II"/>
    <property type="match status" value="1"/>
</dbReference>
<gene>
    <name evidence="4" type="ORF">GCM10023231_01440</name>
</gene>
<dbReference type="Gene3D" id="2.130.10.30">
    <property type="entry name" value="Regulator of chromosome condensation 1/beta-lactamase-inhibitor protein II"/>
    <property type="match status" value="2"/>
</dbReference>
<dbReference type="Pfam" id="PF13540">
    <property type="entry name" value="RCC1_2"/>
    <property type="match status" value="1"/>
</dbReference>
<dbReference type="PROSITE" id="PS50012">
    <property type="entry name" value="RCC1_3"/>
    <property type="match status" value="3"/>
</dbReference>
<evidence type="ECO:0000256" key="2">
    <source>
        <dbReference type="ARBA" id="ARBA00022737"/>
    </source>
</evidence>
<keyword evidence="5" id="KW-1185">Reference proteome</keyword>
<keyword evidence="1" id="KW-0344">Guanine-nucleotide releasing factor</keyword>
<dbReference type="InterPro" id="IPR051553">
    <property type="entry name" value="Ran_GTPase-activating"/>
</dbReference>
<reference evidence="5" key="1">
    <citation type="journal article" date="2019" name="Int. J. Syst. Evol. Microbiol.">
        <title>The Global Catalogue of Microorganisms (GCM) 10K type strain sequencing project: providing services to taxonomists for standard genome sequencing and annotation.</title>
        <authorList>
            <consortium name="The Broad Institute Genomics Platform"/>
            <consortium name="The Broad Institute Genome Sequencing Center for Infectious Disease"/>
            <person name="Wu L."/>
            <person name="Ma J."/>
        </authorList>
    </citation>
    <scope>NUCLEOTIDE SEQUENCE [LARGE SCALE GENOMIC DNA]</scope>
    <source>
        <strain evidence="5">JCM 18200</strain>
    </source>
</reference>
<feature type="domain" description="RCC1-like" evidence="3">
    <location>
        <begin position="8"/>
        <end position="243"/>
    </location>
</feature>
<organism evidence="4 5">
    <name type="scientific">Olivibacter ginsenosidimutans</name>
    <dbReference type="NCBI Taxonomy" id="1176537"/>
    <lineage>
        <taxon>Bacteria</taxon>
        <taxon>Pseudomonadati</taxon>
        <taxon>Bacteroidota</taxon>
        <taxon>Sphingobacteriia</taxon>
        <taxon>Sphingobacteriales</taxon>
        <taxon>Sphingobacteriaceae</taxon>
        <taxon>Olivibacter</taxon>
    </lineage>
</organism>
<dbReference type="PRINTS" id="PR00633">
    <property type="entry name" value="RCCNDNSATION"/>
</dbReference>
<evidence type="ECO:0000313" key="5">
    <source>
        <dbReference type="Proteomes" id="UP001501411"/>
    </source>
</evidence>
<dbReference type="Proteomes" id="UP001501411">
    <property type="component" value="Unassembled WGS sequence"/>
</dbReference>
<dbReference type="PANTHER" id="PTHR45982">
    <property type="entry name" value="REGULATOR OF CHROMOSOME CONDENSATION"/>
    <property type="match status" value="1"/>
</dbReference>
<name>A0ABP9ACJ2_9SPHI</name>
<accession>A0ABP9ACJ2</accession>
<evidence type="ECO:0000313" key="4">
    <source>
        <dbReference type="EMBL" id="GAA4778574.1"/>
    </source>
</evidence>
<sequence length="357" mass="38788">MPPNDEGEGDDQIVQILAGEYNSFFLKDNGDLYAVGENSSGQLGNNSTEDITTPTKIMSDVKEVASGIAHTLILKKDGTVWGVGSNHSGQFGDGTDFNSSLIPVKSKVENVKTISAGGSTSFFLTEDGKLWGTGRNDYGQLGIPDDIYNKKTPALISEDVSDVSNSGSHTLFLKTNGDTYKMGIDTLVEGVNEDEYTYKLVSHPYVIERDVRNIYANGLASMMIKNDNTLWVRGYNTRCFGLGPDAPIDVKKSTYVISDILQVSTGLFHSMVIKSDSTVWVTGLNFDGQLGIEDTTMRTNVFIASNFGKASLISAGDGYSLFVKDGKIWGVGDNSHHQLSPSEQQKFTEPVLIELED</sequence>
<dbReference type="EMBL" id="BAABIQ010000001">
    <property type="protein sequence ID" value="GAA4778574.1"/>
    <property type="molecule type" value="Genomic_DNA"/>
</dbReference>
<comment type="caution">
    <text evidence="4">The sequence shown here is derived from an EMBL/GenBank/DDBJ whole genome shotgun (WGS) entry which is preliminary data.</text>
</comment>
<keyword evidence="2" id="KW-0677">Repeat</keyword>